<keyword evidence="5" id="KW-0479">Metal-binding</keyword>
<evidence type="ECO:0000256" key="6">
    <source>
        <dbReference type="ARBA" id="ARBA00023056"/>
    </source>
</evidence>
<feature type="compositionally biased region" description="Polar residues" evidence="14">
    <location>
        <begin position="1127"/>
        <end position="1136"/>
    </location>
</feature>
<comment type="catalytic activity">
    <reaction evidence="11">
        <text>[1,4-alpha-D-glucosyl](n)-L-tyrosyl-[glycogenin] + UDP-alpha-D-glucose = [1,4-alpha-D-glucosyl](n+1)-L-tyrosyl-[glycogenin] + UDP + H(+)</text>
        <dbReference type="Rhea" id="RHEA:56560"/>
        <dbReference type="Rhea" id="RHEA-COMP:14606"/>
        <dbReference type="Rhea" id="RHEA-COMP:14607"/>
        <dbReference type="ChEBI" id="CHEBI:15378"/>
        <dbReference type="ChEBI" id="CHEBI:58223"/>
        <dbReference type="ChEBI" id="CHEBI:58885"/>
        <dbReference type="ChEBI" id="CHEBI:140574"/>
        <dbReference type="EC" id="2.4.1.186"/>
    </reaction>
</comment>
<name>A0AAD5V3V9_9APHY</name>
<comment type="catalytic activity">
    <reaction evidence="12">
        <text>L-tyrosyl-[glycogenin] + UDP-alpha-D-glucose = alpha-D-glucosyl-L-tyrosyl-[glycogenin] + UDP + H(+)</text>
        <dbReference type="Rhea" id="RHEA:23360"/>
        <dbReference type="Rhea" id="RHEA-COMP:14604"/>
        <dbReference type="Rhea" id="RHEA-COMP:14605"/>
        <dbReference type="ChEBI" id="CHEBI:15378"/>
        <dbReference type="ChEBI" id="CHEBI:46858"/>
        <dbReference type="ChEBI" id="CHEBI:58223"/>
        <dbReference type="ChEBI" id="CHEBI:58885"/>
        <dbReference type="ChEBI" id="CHEBI:140573"/>
        <dbReference type="EC" id="2.4.1.186"/>
    </reaction>
</comment>
<feature type="region of interest" description="Disordered" evidence="14">
    <location>
        <begin position="935"/>
        <end position="1167"/>
    </location>
</feature>
<feature type="compositionally biased region" description="Polar residues" evidence="14">
    <location>
        <begin position="1057"/>
        <end position="1067"/>
    </location>
</feature>
<feature type="compositionally biased region" description="Low complexity" evidence="14">
    <location>
        <begin position="1137"/>
        <end position="1154"/>
    </location>
</feature>
<feature type="compositionally biased region" description="Basic and acidic residues" evidence="14">
    <location>
        <begin position="844"/>
        <end position="861"/>
    </location>
</feature>
<evidence type="ECO:0000256" key="11">
    <source>
        <dbReference type="ARBA" id="ARBA00050886"/>
    </source>
</evidence>
<feature type="compositionally biased region" description="Low complexity" evidence="14">
    <location>
        <begin position="966"/>
        <end position="977"/>
    </location>
</feature>
<dbReference type="EC" id="2.4.1.186" evidence="10"/>
<dbReference type="GO" id="GO:0005978">
    <property type="term" value="P:glycogen biosynthetic process"/>
    <property type="evidence" value="ECO:0007669"/>
    <property type="project" value="UniProtKB-KW"/>
</dbReference>
<feature type="compositionally biased region" description="Polar residues" evidence="14">
    <location>
        <begin position="387"/>
        <end position="396"/>
    </location>
</feature>
<evidence type="ECO:0000313" key="15">
    <source>
        <dbReference type="EMBL" id="KAJ3481716.1"/>
    </source>
</evidence>
<feature type="compositionally biased region" description="Low complexity" evidence="14">
    <location>
        <begin position="994"/>
        <end position="1019"/>
    </location>
</feature>
<gene>
    <name evidence="15" type="ORF">NLI96_g7472</name>
</gene>
<comment type="subcellular location">
    <subcellularLocation>
        <location evidence="2">Cytoplasm</location>
    </subcellularLocation>
</comment>
<dbReference type="CDD" id="cd02537">
    <property type="entry name" value="GT8_Glycogenin"/>
    <property type="match status" value="1"/>
</dbReference>
<comment type="caution">
    <text evidence="15">The sequence shown here is derived from an EMBL/GenBank/DDBJ whole genome shotgun (WGS) entry which is preliminary data.</text>
</comment>
<accession>A0AAD5V3V9</accession>
<feature type="compositionally biased region" description="Acidic residues" evidence="14">
    <location>
        <begin position="866"/>
        <end position="881"/>
    </location>
</feature>
<keyword evidence="3" id="KW-0963">Cytoplasm</keyword>
<evidence type="ECO:0000256" key="13">
    <source>
        <dbReference type="ARBA" id="ARBA00057883"/>
    </source>
</evidence>
<comment type="function">
    <text evidence="13">Self-glucosylating initiator of glycogen synthesis. It catalyzes the formation of a short alpha (1,4)-glucosyl chain covalently attached via a glucose 1-O-tyrosyl linkage to internal tyrosine residues and these chains act as primers for the elongation reaction catalyzed by glycogen synthase.</text>
</comment>
<reference evidence="15" key="1">
    <citation type="submission" date="2022-07" db="EMBL/GenBank/DDBJ databases">
        <title>Genome Sequence of Physisporinus lineatus.</title>
        <authorList>
            <person name="Buettner E."/>
        </authorList>
    </citation>
    <scope>NUCLEOTIDE SEQUENCE</scope>
    <source>
        <strain evidence="15">VT162</strain>
    </source>
</reference>
<feature type="region of interest" description="Disordered" evidence="14">
    <location>
        <begin position="338"/>
        <end position="473"/>
    </location>
</feature>
<comment type="cofactor">
    <cofactor evidence="1">
        <name>Mn(2+)</name>
        <dbReference type="ChEBI" id="CHEBI:29035"/>
    </cofactor>
</comment>
<evidence type="ECO:0000256" key="9">
    <source>
        <dbReference type="ARBA" id="ARBA00038162"/>
    </source>
</evidence>
<keyword evidence="7" id="KW-0325">Glycoprotein</keyword>
<proteinExistence type="inferred from homology"/>
<keyword evidence="8" id="KW-0464">Manganese</keyword>
<evidence type="ECO:0000256" key="10">
    <source>
        <dbReference type="ARBA" id="ARBA00038934"/>
    </source>
</evidence>
<dbReference type="GO" id="GO:0046872">
    <property type="term" value="F:metal ion binding"/>
    <property type="evidence" value="ECO:0007669"/>
    <property type="project" value="UniProtKB-KW"/>
</dbReference>
<dbReference type="Pfam" id="PF01501">
    <property type="entry name" value="Glyco_transf_8"/>
    <property type="match status" value="1"/>
</dbReference>
<feature type="compositionally biased region" description="Polar residues" evidence="14">
    <location>
        <begin position="534"/>
        <end position="545"/>
    </location>
</feature>
<evidence type="ECO:0000256" key="2">
    <source>
        <dbReference type="ARBA" id="ARBA00004496"/>
    </source>
</evidence>
<evidence type="ECO:0000256" key="1">
    <source>
        <dbReference type="ARBA" id="ARBA00001936"/>
    </source>
</evidence>
<dbReference type="Gene3D" id="3.90.550.10">
    <property type="entry name" value="Spore Coat Polysaccharide Biosynthesis Protein SpsA, Chain A"/>
    <property type="match status" value="1"/>
</dbReference>
<evidence type="ECO:0000256" key="8">
    <source>
        <dbReference type="ARBA" id="ARBA00023211"/>
    </source>
</evidence>
<dbReference type="EMBL" id="JANAWD010000307">
    <property type="protein sequence ID" value="KAJ3481716.1"/>
    <property type="molecule type" value="Genomic_DNA"/>
</dbReference>
<dbReference type="FunFam" id="3.90.550.10:FF:000092">
    <property type="entry name" value="Glycogenin 2"/>
    <property type="match status" value="1"/>
</dbReference>
<feature type="region of interest" description="Disordered" evidence="14">
    <location>
        <begin position="514"/>
        <end position="668"/>
    </location>
</feature>
<feature type="compositionally biased region" description="Basic and acidic residues" evidence="14">
    <location>
        <begin position="357"/>
        <end position="367"/>
    </location>
</feature>
<evidence type="ECO:0000256" key="14">
    <source>
        <dbReference type="SAM" id="MobiDB-lite"/>
    </source>
</evidence>
<feature type="compositionally biased region" description="Basic and acidic residues" evidence="14">
    <location>
        <begin position="569"/>
        <end position="579"/>
    </location>
</feature>
<sequence length="1207" mass="133428">MATPYAFVTLVTSDSYLPGALAQVAALKEVHPQPAVQPEVDFQTVCLVTPETVDISSIKLLRKSYDLVVGVEVIEQKDDKGLQLLVAFGMEADYLYGFIPLTGRLDLNIVLTKLHIFRLTQYSKIIFLDADVLPIRPLSHLFNLPHEFSAVPDVGWPDIFNSGVMIFSPGEDKFEELRELLKEKGSWDGGDQGILNEWRGSDWHRLSFVYNTTPTAAYTYAPAYERFGAMISAIHFIGPNKPWKSLGSRAPGMKSEEKPELGPQQTYDYSALLDRWFEVYDRHYRSTPHTTVSDFQVQRYVSVWHETKGSVADKEAVTPGNGWGLDELKRIALNGYHSSSASHRPEEGEYRSLPLDGRVDLMRPKDDIPDDPTNDDASEEIAPSGTPRIQQGTPANSPGGRATEFDIHSLGATTPTAKGWAPTSSNPVFASHADQSAVPPQADDRSRPPLVFTPITPEQSTLQDSPYHASPYHASPHYLQAQLQSPQLEEQPFQVPRMPHFYSNLHFQQMLVQTKSAQLQQGQHHHSPIHHRSSLQSPSHSPTQRLHSHHDTHSSRGGHRRRDPTHSPANERESPDSSAHHIHPHSRHVHFKAGHHSPVVHHHHHHHHSPQVGSQQSSSPRLQRQHGDQTGTSSPPQIPWNPAVEPPPHVRPESVFPEDTYFPNVWDQTPSQLHDATFQSFEPPPSTPQSPLSEVFFHPPPPSTIPEQLIREGQFSNILGSVEDITKGDSPSVPSPDRSKVKSVFPWEDKPRHVPRRVFPAVDTPPPSTKFIEEDLAASPPKVSPMQEAERPRPSSYFSAGIVPSSMTTPNVWDTVPSIQRYASRLVRPNDAFPQPAPPPPENGWRKWEKMRERDWQERQDASSMDGDDEDDGDDDDDVSDNDAKGQSKKDRQRRGSSSSVSRVKKEYRVRGVQTETPQMVEEEIQVSVLPAVTTDGKITSPPLFDERPIPQVSKSIGTETRRDWPSTSSSSSLLPPAVLRIGGTEAATWSPGTTPRSSMPFPSMSPPSRTRSPATASPGTYSPAKRASPPKVSTPPVVESPRVSFGRPPAVIRRGSTPSPSVSPTLHGSPRGILSPRYPGSPRTLSTGSIQKPGSPMAGTTVNRSAQTTPPPKQPPRLSSPFAPQIQIQRSVSTETTATISPSSTHSSSLITPDNTPVLGPRKAGRVWDPARGVEAFKRSSEEVLARFLRIGSFDDDPQKQSTSTA</sequence>
<evidence type="ECO:0000256" key="3">
    <source>
        <dbReference type="ARBA" id="ARBA00022490"/>
    </source>
</evidence>
<dbReference type="Proteomes" id="UP001212997">
    <property type="component" value="Unassembled WGS sequence"/>
</dbReference>
<evidence type="ECO:0000256" key="7">
    <source>
        <dbReference type="ARBA" id="ARBA00023180"/>
    </source>
</evidence>
<dbReference type="SUPFAM" id="SSF53448">
    <property type="entry name" value="Nucleotide-diphospho-sugar transferases"/>
    <property type="match status" value="1"/>
</dbReference>
<feature type="region of interest" description="Disordered" evidence="14">
    <location>
        <begin position="757"/>
        <end position="815"/>
    </location>
</feature>
<dbReference type="GO" id="GO:0008466">
    <property type="term" value="F:glycogenin glucosyltransferase activity"/>
    <property type="evidence" value="ECO:0007669"/>
    <property type="project" value="UniProtKB-EC"/>
</dbReference>
<feature type="compositionally biased region" description="Basic residues" evidence="14">
    <location>
        <begin position="580"/>
        <end position="609"/>
    </location>
</feature>
<feature type="compositionally biased region" description="Pro residues" evidence="14">
    <location>
        <begin position="636"/>
        <end position="649"/>
    </location>
</feature>
<keyword evidence="16" id="KW-1185">Reference proteome</keyword>
<evidence type="ECO:0000256" key="5">
    <source>
        <dbReference type="ARBA" id="ARBA00022723"/>
    </source>
</evidence>
<dbReference type="InterPro" id="IPR002495">
    <property type="entry name" value="Glyco_trans_8"/>
</dbReference>
<dbReference type="InterPro" id="IPR029044">
    <property type="entry name" value="Nucleotide-diphossugar_trans"/>
</dbReference>
<dbReference type="GO" id="GO:0005737">
    <property type="term" value="C:cytoplasm"/>
    <property type="evidence" value="ECO:0007669"/>
    <property type="project" value="UniProtKB-SubCell"/>
</dbReference>
<keyword evidence="6" id="KW-0320">Glycogen biosynthesis</keyword>
<feature type="region of interest" description="Disordered" evidence="14">
    <location>
        <begin position="827"/>
        <end position="915"/>
    </location>
</feature>
<evidence type="ECO:0000313" key="16">
    <source>
        <dbReference type="Proteomes" id="UP001212997"/>
    </source>
</evidence>
<dbReference type="InterPro" id="IPR050587">
    <property type="entry name" value="GNT1/Glycosyltrans_8"/>
</dbReference>
<feature type="compositionally biased region" description="Acidic residues" evidence="14">
    <location>
        <begin position="368"/>
        <end position="379"/>
    </location>
</feature>
<evidence type="ECO:0000256" key="4">
    <source>
        <dbReference type="ARBA" id="ARBA00022679"/>
    </source>
</evidence>
<organism evidence="15 16">
    <name type="scientific">Meripilus lineatus</name>
    <dbReference type="NCBI Taxonomy" id="2056292"/>
    <lineage>
        <taxon>Eukaryota</taxon>
        <taxon>Fungi</taxon>
        <taxon>Dikarya</taxon>
        <taxon>Basidiomycota</taxon>
        <taxon>Agaricomycotina</taxon>
        <taxon>Agaricomycetes</taxon>
        <taxon>Polyporales</taxon>
        <taxon>Meripilaceae</taxon>
        <taxon>Meripilus</taxon>
    </lineage>
</organism>
<dbReference type="AlphaFoldDB" id="A0AAD5V3V9"/>
<comment type="similarity">
    <text evidence="9">Belongs to the glycosyltransferase 8 family. Glycogenin subfamily.</text>
</comment>
<evidence type="ECO:0000256" key="12">
    <source>
        <dbReference type="ARBA" id="ARBA00052293"/>
    </source>
</evidence>
<dbReference type="PANTHER" id="PTHR11183">
    <property type="entry name" value="GLYCOGENIN SUBFAMILY MEMBER"/>
    <property type="match status" value="1"/>
</dbReference>
<protein>
    <recommendedName>
        <fullName evidence="10">glycogenin glucosyltransferase</fullName>
        <ecNumber evidence="10">2.4.1.186</ecNumber>
    </recommendedName>
</protein>
<feature type="compositionally biased region" description="Polar residues" evidence="14">
    <location>
        <begin position="1084"/>
        <end position="1107"/>
    </location>
</feature>
<feature type="compositionally biased region" description="Polar residues" evidence="14">
    <location>
        <begin position="411"/>
        <end position="428"/>
    </location>
</feature>
<feature type="compositionally biased region" description="Low complexity" evidence="14">
    <location>
        <begin position="610"/>
        <end position="622"/>
    </location>
</feature>
<keyword evidence="4" id="KW-0808">Transferase</keyword>
<feature type="compositionally biased region" description="Basic residues" evidence="14">
    <location>
        <begin position="523"/>
        <end position="533"/>
    </location>
</feature>